<feature type="domain" description="Multidrug resistance protein MdtA-like C-terminal permuted SH3" evidence="11">
    <location>
        <begin position="325"/>
        <end position="379"/>
    </location>
</feature>
<dbReference type="RefSeq" id="WP_144341456.1">
    <property type="nucleotide sequence ID" value="NZ_CACSAS010000001.1"/>
</dbReference>
<keyword evidence="7" id="KW-0472">Membrane</keyword>
<dbReference type="Pfam" id="PF25917">
    <property type="entry name" value="BSH_RND"/>
    <property type="match status" value="1"/>
</dbReference>
<dbReference type="Pfam" id="PF25954">
    <property type="entry name" value="Beta-barrel_RND_2"/>
    <property type="match status" value="1"/>
</dbReference>
<evidence type="ECO:0000313" key="12">
    <source>
        <dbReference type="EMBL" id="CAA0111181.1"/>
    </source>
</evidence>
<dbReference type="Gene3D" id="2.40.50.100">
    <property type="match status" value="1"/>
</dbReference>
<dbReference type="GO" id="GO:0019898">
    <property type="term" value="C:extrinsic component of membrane"/>
    <property type="evidence" value="ECO:0007669"/>
    <property type="project" value="InterPro"/>
</dbReference>
<dbReference type="GO" id="GO:1990281">
    <property type="term" value="C:efflux pump complex"/>
    <property type="evidence" value="ECO:0007669"/>
    <property type="project" value="TreeGrafter"/>
</dbReference>
<evidence type="ECO:0000259" key="10">
    <source>
        <dbReference type="Pfam" id="PF25954"/>
    </source>
</evidence>
<comment type="subcellular location">
    <subcellularLocation>
        <location evidence="1">Cell envelope</location>
    </subcellularLocation>
</comment>
<name>A0A5S9Q159_9HYPH</name>
<dbReference type="InterPro" id="IPR058792">
    <property type="entry name" value="Beta-barrel_RND_2"/>
</dbReference>
<dbReference type="PANTHER" id="PTHR30469:SF33">
    <property type="entry name" value="SLR1207 PROTEIN"/>
    <property type="match status" value="1"/>
</dbReference>
<feature type="coiled-coil region" evidence="5">
    <location>
        <begin position="118"/>
        <end position="183"/>
    </location>
</feature>
<dbReference type="InterPro" id="IPR006143">
    <property type="entry name" value="RND_pump_MFP"/>
</dbReference>
<sequence length="401" mass="42981">MLQRADSDWTMEGKAGSPARRRRWPLVLAVALLAAGAAYYTYGGNTQEAAPVLQTARVETGDIETSVTAIAKMQPKTYVDVGTQVSGQLRTIRPDVGDVVKKDDLLAEIDPTVYQTRVAGDRASLDNLRAQLAQAEAQLTLDRLRNERAQQLLKNQSGSKDAADAAEATERISEAKIDALKAQIAQTQATLEGDLANLGYTKIYAPIDGTVVSITAREGGTLNANQSAPIVLRIADLQTMTVTAQVAEGDIPKITVGTPAYFSTLGLPDRRWRGQVRQIEPTPTIVNDVVLYNVLIDVPNEDLTLMTDMTAQVFFRLGEAKGVPLVPTPAVRTARDGTQSVRVVTDKGPQDRVIKTGLSNRSVTQVIEGLQPGDTVIIGSGAPAAGPRPGTDRPRMPPRLG</sequence>
<organism evidence="12 13">
    <name type="scientific">Starkeya nomas</name>
    <dbReference type="NCBI Taxonomy" id="2666134"/>
    <lineage>
        <taxon>Bacteria</taxon>
        <taxon>Pseudomonadati</taxon>
        <taxon>Pseudomonadota</taxon>
        <taxon>Alphaproteobacteria</taxon>
        <taxon>Hyphomicrobiales</taxon>
        <taxon>Xanthobacteraceae</taxon>
        <taxon>Starkeya</taxon>
    </lineage>
</organism>
<dbReference type="SUPFAM" id="SSF111369">
    <property type="entry name" value="HlyD-like secretion proteins"/>
    <property type="match status" value="1"/>
</dbReference>
<evidence type="ECO:0000313" key="13">
    <source>
        <dbReference type="Proteomes" id="UP000433050"/>
    </source>
</evidence>
<reference evidence="12 13" key="1">
    <citation type="submission" date="2019-12" db="EMBL/GenBank/DDBJ databases">
        <authorList>
            <person name="Reyes-Prieto M."/>
        </authorList>
    </citation>
    <scope>NUCLEOTIDE SEQUENCE [LARGE SCALE GENOMIC DNA]</scope>
    <source>
        <strain evidence="12">HF14-78462</strain>
    </source>
</reference>
<dbReference type="Proteomes" id="UP000433050">
    <property type="component" value="Unassembled WGS sequence"/>
</dbReference>
<protein>
    <submittedName>
        <fullName evidence="12">Macrolide export protein MacA</fullName>
    </submittedName>
</protein>
<dbReference type="NCBIfam" id="TIGR01730">
    <property type="entry name" value="RND_mfp"/>
    <property type="match status" value="1"/>
</dbReference>
<keyword evidence="13" id="KW-1185">Reference proteome</keyword>
<accession>A0A5S9Q159</accession>
<dbReference type="InterPro" id="IPR030190">
    <property type="entry name" value="MacA_alpha-hairpin_sf"/>
</dbReference>
<keyword evidence="3" id="KW-0813">Transport</keyword>
<comment type="similarity">
    <text evidence="2">Belongs to the membrane fusion protein (MFP) (TC 8.A.1) family.</text>
</comment>
<dbReference type="GO" id="GO:0015562">
    <property type="term" value="F:efflux transmembrane transporter activity"/>
    <property type="evidence" value="ECO:0007669"/>
    <property type="project" value="TreeGrafter"/>
</dbReference>
<dbReference type="Gene3D" id="6.10.140.1990">
    <property type="match status" value="1"/>
</dbReference>
<feature type="domain" description="Multidrug resistance protein MdtA-like alpha-helical hairpin" evidence="8">
    <location>
        <begin position="125"/>
        <end position="200"/>
    </location>
</feature>
<proteinExistence type="inferred from homology"/>
<feature type="transmembrane region" description="Helical" evidence="7">
    <location>
        <begin position="24"/>
        <end position="42"/>
    </location>
</feature>
<dbReference type="GO" id="GO:1990195">
    <property type="term" value="C:macrolide transmembrane transporter complex"/>
    <property type="evidence" value="ECO:0007669"/>
    <property type="project" value="InterPro"/>
</dbReference>
<evidence type="ECO:0000259" key="9">
    <source>
        <dbReference type="Pfam" id="PF25917"/>
    </source>
</evidence>
<dbReference type="InterPro" id="IPR058627">
    <property type="entry name" value="MdtA-like_C"/>
</dbReference>
<dbReference type="Pfam" id="PF25967">
    <property type="entry name" value="RND-MFP_C"/>
    <property type="match status" value="1"/>
</dbReference>
<evidence type="ECO:0000256" key="5">
    <source>
        <dbReference type="SAM" id="Coils"/>
    </source>
</evidence>
<evidence type="ECO:0000256" key="2">
    <source>
        <dbReference type="ARBA" id="ARBA00009477"/>
    </source>
</evidence>
<evidence type="ECO:0000256" key="3">
    <source>
        <dbReference type="ARBA" id="ARBA00022448"/>
    </source>
</evidence>
<dbReference type="InterPro" id="IPR058624">
    <property type="entry name" value="MdtA-like_HH"/>
</dbReference>
<evidence type="ECO:0000256" key="7">
    <source>
        <dbReference type="SAM" id="Phobius"/>
    </source>
</evidence>
<dbReference type="Gene3D" id="2.40.30.170">
    <property type="match status" value="1"/>
</dbReference>
<keyword evidence="7" id="KW-1133">Transmembrane helix</keyword>
<dbReference type="PANTHER" id="PTHR30469">
    <property type="entry name" value="MULTIDRUG RESISTANCE PROTEIN MDTA"/>
    <property type="match status" value="1"/>
</dbReference>
<dbReference type="InterPro" id="IPR058625">
    <property type="entry name" value="MdtA-like_BSH"/>
</dbReference>
<gene>
    <name evidence="12" type="primary">macA_2</name>
    <name evidence="12" type="ORF">STARVERO_03911</name>
</gene>
<feature type="domain" description="Multidrug resistance protein MdtA-like barrel-sandwich hybrid" evidence="9">
    <location>
        <begin position="79"/>
        <end position="232"/>
    </location>
</feature>
<feature type="domain" description="CusB-like beta-barrel" evidence="10">
    <location>
        <begin position="242"/>
        <end position="315"/>
    </location>
</feature>
<dbReference type="EMBL" id="CACSAS010000001">
    <property type="protein sequence ID" value="CAA0111181.1"/>
    <property type="molecule type" value="Genomic_DNA"/>
</dbReference>
<evidence type="ECO:0000259" key="8">
    <source>
        <dbReference type="Pfam" id="PF25876"/>
    </source>
</evidence>
<keyword evidence="7" id="KW-0812">Transmembrane</keyword>
<dbReference type="AlphaFoldDB" id="A0A5S9Q159"/>
<evidence type="ECO:0000256" key="1">
    <source>
        <dbReference type="ARBA" id="ARBA00004196"/>
    </source>
</evidence>
<dbReference type="Pfam" id="PF25876">
    <property type="entry name" value="HH_MFP_RND"/>
    <property type="match status" value="1"/>
</dbReference>
<evidence type="ECO:0000256" key="6">
    <source>
        <dbReference type="SAM" id="MobiDB-lite"/>
    </source>
</evidence>
<dbReference type="GO" id="GO:1990961">
    <property type="term" value="P:xenobiotic detoxification by transmembrane export across the plasma membrane"/>
    <property type="evidence" value="ECO:0007669"/>
    <property type="project" value="InterPro"/>
</dbReference>
<dbReference type="GO" id="GO:0030313">
    <property type="term" value="C:cell envelope"/>
    <property type="evidence" value="ECO:0007669"/>
    <property type="project" value="UniProtKB-SubCell"/>
</dbReference>
<evidence type="ECO:0000259" key="11">
    <source>
        <dbReference type="Pfam" id="PF25967"/>
    </source>
</evidence>
<feature type="region of interest" description="Disordered" evidence="6">
    <location>
        <begin position="379"/>
        <end position="401"/>
    </location>
</feature>
<dbReference type="Gene3D" id="2.40.420.20">
    <property type="match status" value="1"/>
</dbReference>
<evidence type="ECO:0000256" key="4">
    <source>
        <dbReference type="ARBA" id="ARBA00023054"/>
    </source>
</evidence>
<keyword evidence="4 5" id="KW-0175">Coiled coil</keyword>